<keyword evidence="3" id="KW-0677">Repeat</keyword>
<evidence type="ECO:0000256" key="6">
    <source>
        <dbReference type="ARBA" id="ARBA00022833"/>
    </source>
</evidence>
<dbReference type="GO" id="GO:0061630">
    <property type="term" value="F:ubiquitin protein ligase activity"/>
    <property type="evidence" value="ECO:0007669"/>
    <property type="project" value="TreeGrafter"/>
</dbReference>
<evidence type="ECO:0000256" key="5">
    <source>
        <dbReference type="ARBA" id="ARBA00022786"/>
    </source>
</evidence>
<dbReference type="InterPro" id="IPR047542">
    <property type="entry name" value="Rcat_RBR_RNF31-like"/>
</dbReference>
<dbReference type="GO" id="GO:0070530">
    <property type="term" value="F:K63-linked polyubiquitin modification-dependent protein binding"/>
    <property type="evidence" value="ECO:0007669"/>
    <property type="project" value="TreeGrafter"/>
</dbReference>
<feature type="domain" description="RING-type" evidence="9">
    <location>
        <begin position="96"/>
        <end position="329"/>
    </location>
</feature>
<dbReference type="PANTHER" id="PTHR16004:SF3">
    <property type="entry name" value="E3 UBIQUITIN-PROTEIN LIGASE RNF31"/>
    <property type="match status" value="1"/>
</dbReference>
<dbReference type="GO" id="GO:0071797">
    <property type="term" value="C:LUBAC complex"/>
    <property type="evidence" value="ECO:0007669"/>
    <property type="project" value="InterPro"/>
</dbReference>
<dbReference type="InterPro" id="IPR044066">
    <property type="entry name" value="TRIAD_supradom"/>
</dbReference>
<dbReference type="Pfam" id="PF01485">
    <property type="entry name" value="IBR"/>
    <property type="match status" value="1"/>
</dbReference>
<name>A0A667YDH6_9TELE</name>
<keyword evidence="6" id="KW-0862">Zinc</keyword>
<keyword evidence="1" id="KW-0808">Transferase</keyword>
<accession>A0A667YDH6</accession>
<dbReference type="SMART" id="SM00647">
    <property type="entry name" value="IBR"/>
    <property type="match status" value="2"/>
</dbReference>
<dbReference type="Pfam" id="PF22191">
    <property type="entry name" value="IBR_1"/>
    <property type="match status" value="1"/>
</dbReference>
<evidence type="ECO:0000259" key="8">
    <source>
        <dbReference type="PROSITE" id="PS50089"/>
    </source>
</evidence>
<protein>
    <submittedName>
        <fullName evidence="10">Si:dkey-181m9.8</fullName>
    </submittedName>
</protein>
<evidence type="ECO:0000259" key="9">
    <source>
        <dbReference type="PROSITE" id="PS51873"/>
    </source>
</evidence>
<keyword evidence="2" id="KW-0479">Metal-binding</keyword>
<dbReference type="Pfam" id="PF18091">
    <property type="entry name" value="E3_UbLigase_RBR"/>
    <property type="match status" value="1"/>
</dbReference>
<dbReference type="InterPro" id="IPR026254">
    <property type="entry name" value="RNF31-like"/>
</dbReference>
<keyword evidence="4 7" id="KW-0863">Zinc-finger</keyword>
<dbReference type="AlphaFoldDB" id="A0A667YDH6"/>
<dbReference type="InterPro" id="IPR013083">
    <property type="entry name" value="Znf_RING/FYVE/PHD"/>
</dbReference>
<dbReference type="InterPro" id="IPR047540">
    <property type="entry name" value="BRcat_RBR_RNF31-like"/>
</dbReference>
<organism evidence="10 11">
    <name type="scientific">Myripristis murdjan</name>
    <name type="common">pinecone soldierfish</name>
    <dbReference type="NCBI Taxonomy" id="586833"/>
    <lineage>
        <taxon>Eukaryota</taxon>
        <taxon>Metazoa</taxon>
        <taxon>Chordata</taxon>
        <taxon>Craniata</taxon>
        <taxon>Vertebrata</taxon>
        <taxon>Euteleostomi</taxon>
        <taxon>Actinopterygii</taxon>
        <taxon>Neopterygii</taxon>
        <taxon>Teleostei</taxon>
        <taxon>Neoteleostei</taxon>
        <taxon>Acanthomorphata</taxon>
        <taxon>Holocentriformes</taxon>
        <taxon>Holocentridae</taxon>
        <taxon>Myripristis</taxon>
    </lineage>
</organism>
<sequence length="488" mass="54660">VTGSTLVGGGLLSVFAEVCWTHTRCVGNASFAQPPYTLLTRKHNSAFIQLVAARLPPDKAAMFLSLLALEGRSFNPSDVLEAIQLNKDLPSALKFLTHSCPICQEQVSFSKIITMTHCSCCLCQSCFKAYFSSAIKEKSIEQLVCPLCGRPEVRGRGGLEESVDYFNLLDTQIRHYLQPELHELFQRKLRDRALQEMPNFRWCAHCSFGMLHEADRLRMDCPSCKKSTCSQCRSAWRPQHEGVSCQQFRAWQQQSQPEQQHAALSCSSIVCPNCQFIFSLCRGGCLHFTCSQCQHQFCGGCSQTFTPGSACSFSTDCRAKGLHAHHPRDCLYHLRDWSVARLHLLLQVISAHTTLGGKVHFCPLVCRWRVPLTFTNAPVPPGVCSVLELRDAGSKREEACGRPTLPEHRGYCQLHYKERLVELINRSGADPAVLFSAAEMATELQRWGVAVPTRKPQEAELLFAQRLRLVSLTTAPAMFTRLTLILIQ</sequence>
<dbReference type="PROSITE" id="PS51873">
    <property type="entry name" value="TRIAD"/>
    <property type="match status" value="1"/>
</dbReference>
<dbReference type="PROSITE" id="PS50089">
    <property type="entry name" value="ZF_RING_2"/>
    <property type="match status" value="1"/>
</dbReference>
<dbReference type="InterPro" id="IPR041031">
    <property type="entry name" value="RNF31_C"/>
</dbReference>
<dbReference type="GO" id="GO:0097039">
    <property type="term" value="P:protein linear polyubiquitination"/>
    <property type="evidence" value="ECO:0007669"/>
    <property type="project" value="TreeGrafter"/>
</dbReference>
<dbReference type="CDD" id="cd20351">
    <property type="entry name" value="Rcat_RBR_HOIP"/>
    <property type="match status" value="1"/>
</dbReference>
<evidence type="ECO:0000256" key="3">
    <source>
        <dbReference type="ARBA" id="ARBA00022737"/>
    </source>
</evidence>
<keyword evidence="11" id="KW-1185">Reference proteome</keyword>
<dbReference type="GO" id="GO:0008270">
    <property type="term" value="F:zinc ion binding"/>
    <property type="evidence" value="ECO:0007669"/>
    <property type="project" value="UniProtKB-KW"/>
</dbReference>
<dbReference type="SUPFAM" id="SSF57850">
    <property type="entry name" value="RING/U-box"/>
    <property type="match status" value="3"/>
</dbReference>
<dbReference type="GO" id="GO:1990450">
    <property type="term" value="F:linear polyubiquitin binding"/>
    <property type="evidence" value="ECO:0007669"/>
    <property type="project" value="TreeGrafter"/>
</dbReference>
<feature type="domain" description="RING-type" evidence="8">
    <location>
        <begin position="100"/>
        <end position="148"/>
    </location>
</feature>
<evidence type="ECO:0000256" key="7">
    <source>
        <dbReference type="PROSITE-ProRule" id="PRU00175"/>
    </source>
</evidence>
<dbReference type="InParanoid" id="A0A667YDH6"/>
<evidence type="ECO:0000313" key="10">
    <source>
        <dbReference type="Ensembl" id="ENSMMDP00005025822.1"/>
    </source>
</evidence>
<dbReference type="GO" id="GO:0036435">
    <property type="term" value="F:K48-linked polyubiquitin modification-dependent protein binding"/>
    <property type="evidence" value="ECO:0007669"/>
    <property type="project" value="TreeGrafter"/>
</dbReference>
<dbReference type="Proteomes" id="UP000472263">
    <property type="component" value="Chromosome 17"/>
</dbReference>
<dbReference type="InterPro" id="IPR002867">
    <property type="entry name" value="IBR_dom"/>
</dbReference>
<evidence type="ECO:0000256" key="1">
    <source>
        <dbReference type="ARBA" id="ARBA00022679"/>
    </source>
</evidence>
<keyword evidence="5" id="KW-0833">Ubl conjugation pathway</keyword>
<evidence type="ECO:0000313" key="11">
    <source>
        <dbReference type="Proteomes" id="UP000472263"/>
    </source>
</evidence>
<proteinExistence type="predicted"/>
<dbReference type="InterPro" id="IPR001841">
    <property type="entry name" value="Znf_RING"/>
</dbReference>
<reference evidence="10" key="3">
    <citation type="submission" date="2025-09" db="UniProtKB">
        <authorList>
            <consortium name="Ensembl"/>
        </authorList>
    </citation>
    <scope>IDENTIFICATION</scope>
</reference>
<reference evidence="10" key="1">
    <citation type="submission" date="2019-06" db="EMBL/GenBank/DDBJ databases">
        <authorList>
            <consortium name="Wellcome Sanger Institute Data Sharing"/>
        </authorList>
    </citation>
    <scope>NUCLEOTIDE SEQUENCE [LARGE SCALE GENOMIC DNA]</scope>
</reference>
<evidence type="ECO:0000256" key="2">
    <source>
        <dbReference type="ARBA" id="ARBA00022723"/>
    </source>
</evidence>
<reference evidence="10" key="2">
    <citation type="submission" date="2025-08" db="UniProtKB">
        <authorList>
            <consortium name="Ensembl"/>
        </authorList>
    </citation>
    <scope>IDENTIFICATION</scope>
</reference>
<dbReference type="Gene3D" id="3.30.40.10">
    <property type="entry name" value="Zinc/RING finger domain, C3HC4 (zinc finger)"/>
    <property type="match status" value="1"/>
</dbReference>
<dbReference type="GeneTree" id="ENSGT00530000064112"/>
<dbReference type="Ensembl" id="ENSMMDT00005026366.1">
    <property type="protein sequence ID" value="ENSMMDP00005025822.1"/>
    <property type="gene ID" value="ENSMMDG00005012367.1"/>
</dbReference>
<dbReference type="PANTHER" id="PTHR16004">
    <property type="entry name" value="RING FINGER PROTEIN 31-RELATED"/>
    <property type="match status" value="1"/>
</dbReference>
<dbReference type="CDD" id="cd20337">
    <property type="entry name" value="BRcat_RBR_HOIP"/>
    <property type="match status" value="1"/>
</dbReference>
<evidence type="ECO:0000256" key="4">
    <source>
        <dbReference type="ARBA" id="ARBA00022771"/>
    </source>
</evidence>